<dbReference type="EMBL" id="QJSQ01000024">
    <property type="protein sequence ID" value="PYE17790.1"/>
    <property type="molecule type" value="Genomic_DNA"/>
</dbReference>
<keyword evidence="5" id="KW-1185">Reference proteome</keyword>
<gene>
    <name evidence="3" type="ORF">C7410_12444</name>
    <name evidence="2" type="ORF">FHX59_005194</name>
</gene>
<dbReference type="AlphaFoldDB" id="A0A2U1AAU8"/>
<dbReference type="Proteomes" id="UP000533533">
    <property type="component" value="Unassembled WGS sequence"/>
</dbReference>
<evidence type="ECO:0000313" key="2">
    <source>
        <dbReference type="EMBL" id="MBB2930729.1"/>
    </source>
</evidence>
<comment type="caution">
    <text evidence="3">The sequence shown here is derived from an EMBL/GenBank/DDBJ whole genome shotgun (WGS) entry which is preliminary data.</text>
</comment>
<keyword evidence="1" id="KW-0472">Membrane</keyword>
<keyword evidence="1" id="KW-1133">Transmembrane helix</keyword>
<accession>A0A2U1AAU8</accession>
<sequence length="58" mass="6073">MTRTMTMTLKTMGRGEAAAMARTRAQGTQIVRRVVGFAIVASGFVAIATQGLAHLAGH</sequence>
<evidence type="ECO:0000313" key="5">
    <source>
        <dbReference type="Proteomes" id="UP000533533"/>
    </source>
</evidence>
<evidence type="ECO:0000313" key="4">
    <source>
        <dbReference type="Proteomes" id="UP000247772"/>
    </source>
</evidence>
<evidence type="ECO:0000256" key="1">
    <source>
        <dbReference type="SAM" id="Phobius"/>
    </source>
</evidence>
<dbReference type="EMBL" id="JACHVZ010000015">
    <property type="protein sequence ID" value="MBB2930729.1"/>
    <property type="molecule type" value="Genomic_DNA"/>
</dbReference>
<keyword evidence="1" id="KW-0812">Transmembrane</keyword>
<name>A0A2U1AAU8_9BURK</name>
<feature type="transmembrane region" description="Helical" evidence="1">
    <location>
        <begin position="30"/>
        <end position="53"/>
    </location>
</feature>
<evidence type="ECO:0000313" key="3">
    <source>
        <dbReference type="EMBL" id="PYE17790.1"/>
    </source>
</evidence>
<organism evidence="3 4">
    <name type="scientific">Paraburkholderia silvatlantica</name>
    <dbReference type="NCBI Taxonomy" id="321895"/>
    <lineage>
        <taxon>Bacteria</taxon>
        <taxon>Pseudomonadati</taxon>
        <taxon>Pseudomonadota</taxon>
        <taxon>Betaproteobacteria</taxon>
        <taxon>Burkholderiales</taxon>
        <taxon>Burkholderiaceae</taxon>
        <taxon>Paraburkholderia</taxon>
    </lineage>
</organism>
<dbReference type="Proteomes" id="UP000247772">
    <property type="component" value="Unassembled WGS sequence"/>
</dbReference>
<proteinExistence type="predicted"/>
<reference evidence="3 4" key="1">
    <citation type="submission" date="2018-06" db="EMBL/GenBank/DDBJ databases">
        <title>Genomic Encyclopedia of Type Strains, Phase IV (KMG-V): Genome sequencing to study the core and pangenomes of soil and plant-associated prokaryotes.</title>
        <authorList>
            <person name="Whitman W."/>
        </authorList>
    </citation>
    <scope>NUCLEOTIDE SEQUENCE [LARGE SCALE GENOMIC DNA]</scope>
    <source>
        <strain evidence="3 4">SRCL-318</strain>
        <strain evidence="2 5">SRMrh-85</strain>
    </source>
</reference>
<protein>
    <submittedName>
        <fullName evidence="3">Uncharacterized protein</fullName>
    </submittedName>
</protein>
<dbReference type="RefSeq" id="WP_165822820.1">
    <property type="nucleotide sequence ID" value="NZ_JACHVZ010000015.1"/>
</dbReference>